<evidence type="ECO:0000313" key="8">
    <source>
        <dbReference type="EMBL" id="KPI35293.1"/>
    </source>
</evidence>
<feature type="compositionally biased region" description="Basic and acidic residues" evidence="7">
    <location>
        <begin position="426"/>
        <end position="440"/>
    </location>
</feature>
<keyword evidence="6" id="KW-0472">Membrane</keyword>
<dbReference type="GO" id="GO:0016020">
    <property type="term" value="C:membrane"/>
    <property type="evidence" value="ECO:0007669"/>
    <property type="project" value="UniProtKB-SubCell"/>
</dbReference>
<reference evidence="8 9" key="1">
    <citation type="submission" date="2015-06" db="EMBL/GenBank/DDBJ databases">
        <title>Draft genome of the ant-associated black yeast Phialophora attae CBS 131958.</title>
        <authorList>
            <person name="Moreno L.F."/>
            <person name="Stielow B.J."/>
            <person name="de Hoog S."/>
            <person name="Vicente V.A."/>
            <person name="Weiss V.A."/>
            <person name="de Vries M."/>
            <person name="Cruz L.M."/>
            <person name="Souza E.M."/>
        </authorList>
    </citation>
    <scope>NUCLEOTIDE SEQUENCE [LARGE SCALE GENOMIC DNA]</scope>
    <source>
        <strain evidence="8 9">CBS 131958</strain>
    </source>
</reference>
<dbReference type="GeneID" id="28735738"/>
<dbReference type="GO" id="GO:0005783">
    <property type="term" value="C:endoplasmic reticulum"/>
    <property type="evidence" value="ECO:0007669"/>
    <property type="project" value="UniProtKB-SubCell"/>
</dbReference>
<dbReference type="OrthoDB" id="1658288at2759"/>
<feature type="region of interest" description="Disordered" evidence="7">
    <location>
        <begin position="412"/>
        <end position="440"/>
    </location>
</feature>
<gene>
    <name evidence="8" type="ORF">AB675_3778</name>
</gene>
<dbReference type="InterPro" id="IPR029058">
    <property type="entry name" value="AB_hydrolase_fold"/>
</dbReference>
<evidence type="ECO:0000313" key="9">
    <source>
        <dbReference type="Proteomes" id="UP000038010"/>
    </source>
</evidence>
<keyword evidence="9" id="KW-1185">Reference proteome</keyword>
<evidence type="ECO:0000256" key="7">
    <source>
        <dbReference type="SAM" id="MobiDB-lite"/>
    </source>
</evidence>
<sequence length="580" mass="64489">MSTTPPTYRLRQIPAYVERFSLVPFLRQTSASFDLVGEITVYSLAPSVGDWTRPPSQTATISFHANPELLWGQGNAWYFQLSDQQRPLEMDSHFLDFTVLNSVSEADHVVDCIAISGLASHPFGSWRYRQPRAGAQGASLNFMWLRDSLPWDVKGIRVLIYGYDSRLTHSHSFQTIDDIARGFVPMLRTIAPADQLKPIIILAHSLGGIVVKSALLRLAEMPEKEHILLRNIRSIMFFGVPSKGMHVGHFLSMVEGQYNQQLVKMLARGSMYLSDLDAKLSQVPCYRLMRLVSAHETETSPTTVVDANGKWTRDGSHEILVSPESATQPGCEPTDVFPINKDHSNMVKFAPGDADYARTLAYLRWLVNDTASQARDIYYGDRQTANDQDIFDASGAVYDWDAELQAVASDPWPLGSWAQQPSPVHEAARPDDQTRPHEDHNADHAILDAAEEVPEHSKGRNVDHAILDTPEESPQHSEAVASSFAGNDKMECPYCAIKFTHRDLKRHLLTHNQENPYVATRAAIPGRETTSVTDAARSLRQPTHSPAISDSRTDVPYGEPNSINSLSNDDVLEAGGVPTE</sequence>
<dbReference type="Proteomes" id="UP000038010">
    <property type="component" value="Unassembled WGS sequence"/>
</dbReference>
<dbReference type="VEuPathDB" id="FungiDB:AB675_3778"/>
<accession>A0A0N1GXT9</accession>
<dbReference type="Gene3D" id="3.40.50.1820">
    <property type="entry name" value="alpha/beta hydrolase"/>
    <property type="match status" value="1"/>
</dbReference>
<comment type="subcellular location">
    <subcellularLocation>
        <location evidence="2">Endoplasmic reticulum</location>
    </subcellularLocation>
    <subcellularLocation>
        <location evidence="3">Membrane</location>
    </subcellularLocation>
    <subcellularLocation>
        <location evidence="1">Mitochondrion</location>
    </subcellularLocation>
</comment>
<dbReference type="InterPro" id="IPR052374">
    <property type="entry name" value="SERAC1"/>
</dbReference>
<dbReference type="AlphaFoldDB" id="A0A0N1GXT9"/>
<keyword evidence="4" id="KW-0256">Endoplasmic reticulum</keyword>
<feature type="compositionally biased region" description="Polar residues" evidence="7">
    <location>
        <begin position="540"/>
        <end position="550"/>
    </location>
</feature>
<dbReference type="EMBL" id="LFJN01000042">
    <property type="protein sequence ID" value="KPI35293.1"/>
    <property type="molecule type" value="Genomic_DNA"/>
</dbReference>
<dbReference type="PANTHER" id="PTHR48182:SF2">
    <property type="entry name" value="PROTEIN SERAC1"/>
    <property type="match status" value="1"/>
</dbReference>
<feature type="region of interest" description="Disordered" evidence="7">
    <location>
        <begin position="523"/>
        <end position="580"/>
    </location>
</feature>
<comment type="caution">
    <text evidence="8">The sequence shown here is derived from an EMBL/GenBank/DDBJ whole genome shotgun (WGS) entry which is preliminary data.</text>
</comment>
<evidence type="ECO:0000256" key="2">
    <source>
        <dbReference type="ARBA" id="ARBA00004240"/>
    </source>
</evidence>
<evidence type="ECO:0000256" key="5">
    <source>
        <dbReference type="ARBA" id="ARBA00023128"/>
    </source>
</evidence>
<evidence type="ECO:0008006" key="10">
    <source>
        <dbReference type="Google" id="ProtNLM"/>
    </source>
</evidence>
<evidence type="ECO:0000256" key="6">
    <source>
        <dbReference type="ARBA" id="ARBA00023136"/>
    </source>
</evidence>
<dbReference type="RefSeq" id="XP_017995256.1">
    <property type="nucleotide sequence ID" value="XM_018143858.1"/>
</dbReference>
<proteinExistence type="predicted"/>
<dbReference type="GO" id="GO:0005739">
    <property type="term" value="C:mitochondrion"/>
    <property type="evidence" value="ECO:0007669"/>
    <property type="project" value="UniProtKB-SubCell"/>
</dbReference>
<dbReference type="SUPFAM" id="SSF53474">
    <property type="entry name" value="alpha/beta-Hydrolases"/>
    <property type="match status" value="1"/>
</dbReference>
<evidence type="ECO:0000256" key="3">
    <source>
        <dbReference type="ARBA" id="ARBA00004370"/>
    </source>
</evidence>
<organism evidence="8 9">
    <name type="scientific">Cyphellophora attinorum</name>
    <dbReference type="NCBI Taxonomy" id="1664694"/>
    <lineage>
        <taxon>Eukaryota</taxon>
        <taxon>Fungi</taxon>
        <taxon>Dikarya</taxon>
        <taxon>Ascomycota</taxon>
        <taxon>Pezizomycotina</taxon>
        <taxon>Eurotiomycetes</taxon>
        <taxon>Chaetothyriomycetidae</taxon>
        <taxon>Chaetothyriales</taxon>
        <taxon>Cyphellophoraceae</taxon>
        <taxon>Cyphellophora</taxon>
    </lineage>
</organism>
<keyword evidence="5" id="KW-0496">Mitochondrion</keyword>
<name>A0A0N1GXT9_9EURO</name>
<evidence type="ECO:0000256" key="1">
    <source>
        <dbReference type="ARBA" id="ARBA00004173"/>
    </source>
</evidence>
<protein>
    <recommendedName>
        <fullName evidence="10">C2H2-type domain-containing protein</fullName>
    </recommendedName>
</protein>
<evidence type="ECO:0000256" key="4">
    <source>
        <dbReference type="ARBA" id="ARBA00022824"/>
    </source>
</evidence>
<dbReference type="PANTHER" id="PTHR48182">
    <property type="entry name" value="PROTEIN SERAC1"/>
    <property type="match status" value="1"/>
</dbReference>